<sequence>MAARDDQEEPDKVRFVHVIVTWVMLTYKTHKDPNNSHPSASNLVSRMLTHGKKCSSWLAATHSNRQ</sequence>
<organism evidence="1 2">
    <name type="scientific">Theobroma cacao</name>
    <name type="common">Cacao</name>
    <name type="synonym">Cocoa</name>
    <dbReference type="NCBI Taxonomy" id="3641"/>
    <lineage>
        <taxon>Eukaryota</taxon>
        <taxon>Viridiplantae</taxon>
        <taxon>Streptophyta</taxon>
        <taxon>Embryophyta</taxon>
        <taxon>Tracheophyta</taxon>
        <taxon>Spermatophyta</taxon>
        <taxon>Magnoliopsida</taxon>
        <taxon>eudicotyledons</taxon>
        <taxon>Gunneridae</taxon>
        <taxon>Pentapetalae</taxon>
        <taxon>rosids</taxon>
        <taxon>malvids</taxon>
        <taxon>Malvales</taxon>
        <taxon>Malvaceae</taxon>
        <taxon>Byttnerioideae</taxon>
        <taxon>Theobroma</taxon>
    </lineage>
</organism>
<dbReference type="Gramene" id="EOY01568">
    <property type="protein sequence ID" value="EOY01568"/>
    <property type="gene ID" value="TCM_011429"/>
</dbReference>
<gene>
    <name evidence="1" type="ORF">TCM_011429</name>
</gene>
<dbReference type="HOGENOM" id="CLU_2836365_0_0_1"/>
<dbReference type="EMBL" id="CM001880">
    <property type="protein sequence ID" value="EOY01568.1"/>
    <property type="molecule type" value="Genomic_DNA"/>
</dbReference>
<dbReference type="AlphaFoldDB" id="A0A061EAB1"/>
<reference evidence="1 2" key="1">
    <citation type="journal article" date="2013" name="Genome Biol.">
        <title>The genome sequence of the most widely cultivated cacao type and its use to identify candidate genes regulating pod color.</title>
        <authorList>
            <person name="Motamayor J.C."/>
            <person name="Mockaitis K."/>
            <person name="Schmutz J."/>
            <person name="Haiminen N."/>
            <person name="Iii D.L."/>
            <person name="Cornejo O."/>
            <person name="Findley S.D."/>
            <person name="Zheng P."/>
            <person name="Utro F."/>
            <person name="Royaert S."/>
            <person name="Saski C."/>
            <person name="Jenkins J."/>
            <person name="Podicheti R."/>
            <person name="Zhao M."/>
            <person name="Scheffler B.E."/>
            <person name="Stack J.C."/>
            <person name="Feltus F.A."/>
            <person name="Mustiga G.M."/>
            <person name="Amores F."/>
            <person name="Phillips W."/>
            <person name="Marelli J.P."/>
            <person name="May G.D."/>
            <person name="Shapiro H."/>
            <person name="Ma J."/>
            <person name="Bustamante C.D."/>
            <person name="Schnell R.J."/>
            <person name="Main D."/>
            <person name="Gilbert D."/>
            <person name="Parida L."/>
            <person name="Kuhn D.N."/>
        </authorList>
    </citation>
    <scope>NUCLEOTIDE SEQUENCE [LARGE SCALE GENOMIC DNA]</scope>
    <source>
        <strain evidence="2">cv. Matina 1-6</strain>
    </source>
</reference>
<name>A0A061EAB1_THECC</name>
<evidence type="ECO:0000313" key="1">
    <source>
        <dbReference type="EMBL" id="EOY01568.1"/>
    </source>
</evidence>
<keyword evidence="2" id="KW-1185">Reference proteome</keyword>
<dbReference type="Proteomes" id="UP000026915">
    <property type="component" value="Chromosome 2"/>
</dbReference>
<accession>A0A061EAB1</accession>
<protein>
    <submittedName>
        <fullName evidence="1">Uncharacterized protein</fullName>
    </submittedName>
</protein>
<proteinExistence type="predicted"/>
<evidence type="ECO:0000313" key="2">
    <source>
        <dbReference type="Proteomes" id="UP000026915"/>
    </source>
</evidence>
<dbReference type="InParanoid" id="A0A061EAB1"/>